<name>E4X627_OIKDI</name>
<dbReference type="InterPro" id="IPR003367">
    <property type="entry name" value="Thrombospondin_3-like_rpt"/>
</dbReference>
<evidence type="ECO:0000313" key="10">
    <source>
        <dbReference type="Proteomes" id="UP000001307"/>
    </source>
</evidence>
<keyword evidence="2" id="KW-0732">Signal</keyword>
<keyword evidence="5" id="KW-1015">Disulfide bond</keyword>
<evidence type="ECO:0000256" key="2">
    <source>
        <dbReference type="ARBA" id="ARBA00022729"/>
    </source>
</evidence>
<evidence type="ECO:0000259" key="8">
    <source>
        <dbReference type="PROSITE" id="PS51236"/>
    </source>
</evidence>
<sequence length="811" mass="88697">MATLQQSEITLHHTSCNTSPCYQGSSCINSYRDPGYECGACPYGYVGNGITCIKEEYASEDYGCGEKCDEIMIEEEIVVPCRFGKNNEGGRCTPDTCEEENPCKKNELCIDEEGGTRCEKNPAFSRALRNRERFSEMRTVILEDYTDEKDEEERCTKKTCFPGVKCVDSKKGPNCGSCPKNMKGDGFSCVSISCSDNPCFPGVSCNSTELDFTCGACPKAFKGDGKFCEPLNCAENPCYPGVKCEEIENKEVRCGVCPNEMLGDGFDCRPVTCKDLKCFSGVECIENDTLGVRCAECPDGFVGNGQNCREIIETCEMGLCFSDCTQIDKKTIACGDCPAGYKECLNFAGGFKCGECELGFTGNQTVGCFSYCNGCAENAICEFAEDTWSHFCSCKTGFAGNGKEDCGKDTDLDGFPDDVLNCRDSSCRADNCATIPNSGQEDSDSDGIGDACDNDIDNDGITNVNDNCPRLANPSQVDDDDDGVGDECDNCPTIYNPSQDDSCIVMDSDGDGISDEDDNCVEIPNPDQLDFDLDGLGDICDVDDDDDGVPDDVDDCPRVYNPEQLGCGPDSDGDGTPDEFDICPNDALISSPSFTGYETILLDPEGSSQLDPYWIVLNEGRELIQSVNADPGLAIGKHNVQGVDYSGTVYINTDTDDDFVGFVFGFQSSSRFYSVMWKQVEQTYWWPSPFRSVAPTGLQIKLVDSATGPGPLLRNALWHGDDTPGQVKVLWEDENKIGWTDFTAYRWVLHHRPSKGLIQVQIFEGETKIIDSGNVIDTTFQGGRLGVLDFSQENVIWSNLNYRCNETMPLF</sequence>
<keyword evidence="3" id="KW-0677">Repeat</keyword>
<dbReference type="AlphaFoldDB" id="E4X627"/>
<dbReference type="PANTHER" id="PTHR10199:SF100">
    <property type="entry name" value="THROMBOSPONDIN, ISOFORM A"/>
    <property type="match status" value="1"/>
</dbReference>
<dbReference type="GO" id="GO:0005576">
    <property type="term" value="C:extracellular region"/>
    <property type="evidence" value="ECO:0007669"/>
    <property type="project" value="InterPro"/>
</dbReference>
<dbReference type="InterPro" id="IPR000742">
    <property type="entry name" value="EGF"/>
</dbReference>
<evidence type="ECO:0000256" key="7">
    <source>
        <dbReference type="PROSITE-ProRule" id="PRU00634"/>
    </source>
</evidence>
<dbReference type="SUPFAM" id="SSF103647">
    <property type="entry name" value="TSP type-3 repeat"/>
    <property type="match status" value="2"/>
</dbReference>
<dbReference type="Gene3D" id="2.60.120.200">
    <property type="match status" value="1"/>
</dbReference>
<evidence type="ECO:0000313" key="9">
    <source>
        <dbReference type="EMBL" id="CBY07723.1"/>
    </source>
</evidence>
<dbReference type="Proteomes" id="UP000001307">
    <property type="component" value="Unassembled WGS sequence"/>
</dbReference>
<feature type="repeat" description="TSP type-3" evidence="7">
    <location>
        <begin position="529"/>
        <end position="564"/>
    </location>
</feature>
<dbReference type="OrthoDB" id="14563at2759"/>
<proteinExistence type="predicted"/>
<dbReference type="EMBL" id="FN653026">
    <property type="protein sequence ID" value="CBY07723.1"/>
    <property type="molecule type" value="Genomic_DNA"/>
</dbReference>
<dbReference type="Pfam" id="PF05735">
    <property type="entry name" value="TSP_C"/>
    <property type="match status" value="1"/>
</dbReference>
<reference evidence="9" key="1">
    <citation type="journal article" date="2010" name="Science">
        <title>Plasticity of animal genome architecture unmasked by rapid evolution of a pelagic tunicate.</title>
        <authorList>
            <person name="Denoeud F."/>
            <person name="Henriet S."/>
            <person name="Mungpakdee S."/>
            <person name="Aury J.M."/>
            <person name="Da Silva C."/>
            <person name="Brinkmann H."/>
            <person name="Mikhaleva J."/>
            <person name="Olsen L.C."/>
            <person name="Jubin C."/>
            <person name="Canestro C."/>
            <person name="Bouquet J.M."/>
            <person name="Danks G."/>
            <person name="Poulain J."/>
            <person name="Campsteijn C."/>
            <person name="Adamski M."/>
            <person name="Cross I."/>
            <person name="Yadetie F."/>
            <person name="Muffato M."/>
            <person name="Louis A."/>
            <person name="Butcher S."/>
            <person name="Tsagkogeorga G."/>
            <person name="Konrad A."/>
            <person name="Singh S."/>
            <person name="Jensen M.F."/>
            <person name="Cong E.H."/>
            <person name="Eikeseth-Otteraa H."/>
            <person name="Noel B."/>
            <person name="Anthouard V."/>
            <person name="Porcel B.M."/>
            <person name="Kachouri-Lafond R."/>
            <person name="Nishino A."/>
            <person name="Ugolini M."/>
            <person name="Chourrout P."/>
            <person name="Nishida H."/>
            <person name="Aasland R."/>
            <person name="Huzurbazar S."/>
            <person name="Westhof E."/>
            <person name="Delsuc F."/>
            <person name="Lehrach H."/>
            <person name="Reinhardt R."/>
            <person name="Weissenbach J."/>
            <person name="Roy S.W."/>
            <person name="Artiguenave F."/>
            <person name="Postlethwait J.H."/>
            <person name="Manak J.R."/>
            <person name="Thompson E.M."/>
            <person name="Jaillon O."/>
            <person name="Du Pasquier L."/>
            <person name="Boudinot P."/>
            <person name="Liberles D.A."/>
            <person name="Volff J.N."/>
            <person name="Philippe H."/>
            <person name="Lenhard B."/>
            <person name="Roest Crollius H."/>
            <person name="Wincker P."/>
            <person name="Chourrout D."/>
        </authorList>
    </citation>
    <scope>NUCLEOTIDE SEQUENCE [LARGE SCALE GENOMIC DNA]</scope>
</reference>
<dbReference type="FunFam" id="2.60.120.200:FF:000002">
    <property type="entry name" value="Thrombospondin 3"/>
    <property type="match status" value="1"/>
</dbReference>
<dbReference type="InterPro" id="IPR028974">
    <property type="entry name" value="TSP_type-3_rpt"/>
</dbReference>
<keyword evidence="6" id="KW-0325">Glycoprotein</keyword>
<dbReference type="SMART" id="SM00181">
    <property type="entry name" value="EGF"/>
    <property type="match status" value="7"/>
</dbReference>
<organism evidence="9">
    <name type="scientific">Oikopleura dioica</name>
    <name type="common">Tunicate</name>
    <dbReference type="NCBI Taxonomy" id="34765"/>
    <lineage>
        <taxon>Eukaryota</taxon>
        <taxon>Metazoa</taxon>
        <taxon>Chordata</taxon>
        <taxon>Tunicata</taxon>
        <taxon>Appendicularia</taxon>
        <taxon>Copelata</taxon>
        <taxon>Oikopleuridae</taxon>
        <taxon>Oikopleura</taxon>
    </lineage>
</organism>
<dbReference type="Pfam" id="PF02412">
    <property type="entry name" value="TSP_3"/>
    <property type="match status" value="5"/>
</dbReference>
<feature type="repeat" description="TSP type-3" evidence="7">
    <location>
        <begin position="441"/>
        <end position="476"/>
    </location>
</feature>
<dbReference type="InterPro" id="IPR017897">
    <property type="entry name" value="Thrombospondin_3_rpt"/>
</dbReference>
<keyword evidence="10" id="KW-1185">Reference proteome</keyword>
<dbReference type="SUPFAM" id="SSF49899">
    <property type="entry name" value="Concanavalin A-like lectins/glucanases"/>
    <property type="match status" value="1"/>
</dbReference>
<keyword evidence="4 7" id="KW-0106">Calcium</keyword>
<dbReference type="InParanoid" id="E4X627"/>
<dbReference type="PANTHER" id="PTHR10199">
    <property type="entry name" value="THROMBOSPONDIN"/>
    <property type="match status" value="1"/>
</dbReference>
<evidence type="ECO:0000256" key="4">
    <source>
        <dbReference type="ARBA" id="ARBA00022837"/>
    </source>
</evidence>
<dbReference type="InterPro" id="IPR013320">
    <property type="entry name" value="ConA-like_dom_sf"/>
</dbReference>
<dbReference type="GO" id="GO:0007155">
    <property type="term" value="P:cell adhesion"/>
    <property type="evidence" value="ECO:0007669"/>
    <property type="project" value="InterPro"/>
</dbReference>
<keyword evidence="1" id="KW-0245">EGF-like domain</keyword>
<dbReference type="InterPro" id="IPR008859">
    <property type="entry name" value="Thrombospondin_C"/>
</dbReference>
<accession>E4X627</accession>
<protein>
    <recommendedName>
        <fullName evidence="8">TSP C-terminal domain-containing protein</fullName>
    </recommendedName>
</protein>
<evidence type="ECO:0000256" key="1">
    <source>
        <dbReference type="ARBA" id="ARBA00022536"/>
    </source>
</evidence>
<dbReference type="PROSITE" id="PS51234">
    <property type="entry name" value="TSP3"/>
    <property type="match status" value="2"/>
</dbReference>
<dbReference type="Gene3D" id="4.10.1080.10">
    <property type="entry name" value="TSP type-3 repeat"/>
    <property type="match status" value="2"/>
</dbReference>
<dbReference type="Gene3D" id="2.10.25.10">
    <property type="entry name" value="Laminin"/>
    <property type="match status" value="3"/>
</dbReference>
<gene>
    <name evidence="9" type="ORF">GSOID_T00002715001</name>
</gene>
<evidence type="ECO:0000256" key="3">
    <source>
        <dbReference type="ARBA" id="ARBA00022737"/>
    </source>
</evidence>
<dbReference type="GO" id="GO:0005509">
    <property type="term" value="F:calcium ion binding"/>
    <property type="evidence" value="ECO:0007669"/>
    <property type="project" value="UniProtKB-UniRule"/>
</dbReference>
<evidence type="ECO:0000256" key="6">
    <source>
        <dbReference type="ARBA" id="ARBA00023180"/>
    </source>
</evidence>
<evidence type="ECO:0000256" key="5">
    <source>
        <dbReference type="ARBA" id="ARBA00023157"/>
    </source>
</evidence>
<dbReference type="PROSITE" id="PS51236">
    <property type="entry name" value="TSP_CTER"/>
    <property type="match status" value="1"/>
</dbReference>
<feature type="domain" description="TSP C-terminal" evidence="8">
    <location>
        <begin position="595"/>
        <end position="809"/>
    </location>
</feature>